<accession>A0A1C4H2N2</accession>
<sequence>MWNEHVDGDDCVLELVSGTIPNHGTGPYDWMNAPWYQNSDSITKLVVDDNPADPVTLDTNSSYGLFCRMSNLRSADVRNLDTHNATSLLWMFTGCVNLTQLDVTPRDNKRNTSNVTNTQDLFSVCTSLKSIIGIEQWNTGKFSTTLSMFQQDRSLEFLDISGNGWTTRQVTDMRSMLEGCPILQKIKINPNTINLHQAFTSWVNNSSLSAPAYSDTTGTQKIIGATSSTITTTTPTWLYSNQNVRYDAGGGTLGTTMSDRNCVRPTRMHGYHQTRLSPHHSKRHRHHLPTDQQRTICAIHYTE</sequence>
<organism evidence="1 2">
    <name type="scientific">Bifidobacterium commune</name>
    <dbReference type="NCBI Taxonomy" id="1505727"/>
    <lineage>
        <taxon>Bacteria</taxon>
        <taxon>Bacillati</taxon>
        <taxon>Actinomycetota</taxon>
        <taxon>Actinomycetes</taxon>
        <taxon>Bifidobacteriales</taxon>
        <taxon>Bifidobacteriaceae</taxon>
        <taxon>Bifidobacterium</taxon>
    </lineage>
</organism>
<keyword evidence="2" id="KW-1185">Reference proteome</keyword>
<dbReference type="STRING" id="1505727.GA0061077_0650"/>
<evidence type="ECO:0000313" key="2">
    <source>
        <dbReference type="Proteomes" id="UP000242610"/>
    </source>
</evidence>
<dbReference type="AlphaFoldDB" id="A0A1C4H2N2"/>
<dbReference type="Gene3D" id="3.80.10.10">
    <property type="entry name" value="Ribonuclease Inhibitor"/>
    <property type="match status" value="1"/>
</dbReference>
<evidence type="ECO:0008006" key="3">
    <source>
        <dbReference type="Google" id="ProtNLM"/>
    </source>
</evidence>
<dbReference type="InterPro" id="IPR005046">
    <property type="entry name" value="DUF285"/>
</dbReference>
<dbReference type="Proteomes" id="UP000242610">
    <property type="component" value="Unassembled WGS sequence"/>
</dbReference>
<dbReference type="RefSeq" id="WP_143249593.1">
    <property type="nucleotide sequence ID" value="NZ_FMBL01000001.1"/>
</dbReference>
<dbReference type="InterPro" id="IPR032675">
    <property type="entry name" value="LRR_dom_sf"/>
</dbReference>
<name>A0A1C4H2N2_9BIFI</name>
<dbReference type="OrthoDB" id="3263746at2"/>
<reference evidence="2" key="1">
    <citation type="submission" date="2016-08" db="EMBL/GenBank/DDBJ databases">
        <authorList>
            <person name="Varghese N."/>
            <person name="Submissions Spin"/>
        </authorList>
    </citation>
    <scope>NUCLEOTIDE SEQUENCE [LARGE SCALE GENOMIC DNA]</scope>
    <source>
        <strain evidence="2">R-52791</strain>
    </source>
</reference>
<protein>
    <recommendedName>
        <fullName evidence="3">Surface protein</fullName>
    </recommendedName>
</protein>
<dbReference type="SUPFAM" id="SSF52047">
    <property type="entry name" value="RNI-like"/>
    <property type="match status" value="1"/>
</dbReference>
<proteinExistence type="predicted"/>
<gene>
    <name evidence="1" type="ORF">GA0061077_0650</name>
</gene>
<dbReference type="Pfam" id="PF03382">
    <property type="entry name" value="DUF285"/>
    <property type="match status" value="1"/>
</dbReference>
<evidence type="ECO:0000313" key="1">
    <source>
        <dbReference type="EMBL" id="SCC79264.1"/>
    </source>
</evidence>
<dbReference type="EMBL" id="FMBL01000001">
    <property type="protein sequence ID" value="SCC79264.1"/>
    <property type="molecule type" value="Genomic_DNA"/>
</dbReference>